<proteinExistence type="predicted"/>
<sequence>MIGALALLPMACGGQHPTRTVPTQWAPDSATVRRAAGPEYDRGTVWRFFWGQHYRSIWATPVTAPVLHLATAVPGGMVPLQAGGSYQTRSLRLRAAGGQEYVLRSVDKDASAAFTADWQRRLLGGLMKDQTSVAQPYGAYVAAQLAEAAGVYHTNPQLVYLPNDPALGEFRAAYANDLYLLEERPDGNQTAVASFGHSPAVHSTGVMLATVRQRPSAQVDPRAYLRARLLDVWLGDWSRREDQWRWASFTKGAQLTYRPIPRDRDQAFFLFNDGFFTRIISWFVPKYQSFTARIRPGDIDDLTATARALDRTLLGTLDGEDFRQVADSMRLRLTDAAIARAFAAGPPETRASIAAYFEPLLRARREQLPDVAQSYYQLLAQEAWVVGTDQAERFVLSEDSPGRLRVRMLSHRPNQADSLLTERVYDRRETSSVHLYGLAGDDIFEFNTPNKSGVAVHIFEGGGRNQLRSPSQSKAGTAGITWHSRPGGTTIIAKQGIKVKVDADTSATTNARSWLTRYRL</sequence>
<name>A0A1G1SX85_9BACT</name>
<evidence type="ECO:0000313" key="1">
    <source>
        <dbReference type="EMBL" id="OGX83230.1"/>
    </source>
</evidence>
<comment type="caution">
    <text evidence="1">The sequence shown here is derived from an EMBL/GenBank/DDBJ whole genome shotgun (WGS) entry which is preliminary data.</text>
</comment>
<organism evidence="1 2">
    <name type="scientific">Hymenobacter lapidarius</name>
    <dbReference type="NCBI Taxonomy" id="1908237"/>
    <lineage>
        <taxon>Bacteria</taxon>
        <taxon>Pseudomonadati</taxon>
        <taxon>Bacteroidota</taxon>
        <taxon>Cytophagia</taxon>
        <taxon>Cytophagales</taxon>
        <taxon>Hymenobacteraceae</taxon>
        <taxon>Hymenobacter</taxon>
    </lineage>
</organism>
<protein>
    <submittedName>
        <fullName evidence="1">Uncharacterized protein</fullName>
    </submittedName>
</protein>
<evidence type="ECO:0000313" key="2">
    <source>
        <dbReference type="Proteomes" id="UP000176294"/>
    </source>
</evidence>
<accession>A0A1G1SX85</accession>
<dbReference type="STRING" id="1908237.BEN47_17650"/>
<keyword evidence="2" id="KW-1185">Reference proteome</keyword>
<dbReference type="AlphaFoldDB" id="A0A1G1SX85"/>
<dbReference type="Proteomes" id="UP000176294">
    <property type="component" value="Unassembled WGS sequence"/>
</dbReference>
<dbReference type="EMBL" id="MDZB01000133">
    <property type="protein sequence ID" value="OGX83230.1"/>
    <property type="molecule type" value="Genomic_DNA"/>
</dbReference>
<reference evidence="1 2" key="1">
    <citation type="submission" date="2016-08" db="EMBL/GenBank/DDBJ databases">
        <title>Hymenobacter coccineus sp. nov., Hymenobacter lapidarius sp. nov. and Hymenobacter glacialis sp. nov., isolated from Antarctic soil.</title>
        <authorList>
            <person name="Sedlacek I."/>
            <person name="Kralova S."/>
            <person name="Kyrova K."/>
            <person name="Maslanova I."/>
            <person name="Stankova E."/>
            <person name="Vrbovska V."/>
            <person name="Nemec M."/>
            <person name="Bartak M."/>
            <person name="Svec P."/>
            <person name="Busse H.-J."/>
            <person name="Pantucek R."/>
        </authorList>
    </citation>
    <scope>NUCLEOTIDE SEQUENCE [LARGE SCALE GENOMIC DNA]</scope>
    <source>
        <strain evidence="1 2">CCM 8643</strain>
    </source>
</reference>
<gene>
    <name evidence="1" type="ORF">BEN47_17650</name>
</gene>